<evidence type="ECO:0000256" key="1">
    <source>
        <dbReference type="ARBA" id="ARBA00007362"/>
    </source>
</evidence>
<evidence type="ECO:0000259" key="3">
    <source>
        <dbReference type="Pfam" id="PF00892"/>
    </source>
</evidence>
<reference evidence="4 5" key="1">
    <citation type="submission" date="2016-11" db="EMBL/GenBank/DDBJ databases">
        <authorList>
            <person name="Jaros S."/>
            <person name="Januszkiewicz K."/>
            <person name="Wedrychowicz H."/>
        </authorList>
    </citation>
    <scope>NUCLEOTIDE SEQUENCE [LARGE SCALE GENOMIC DNA]</scope>
    <source>
        <strain evidence="4 5">DSM 10068</strain>
    </source>
</reference>
<keyword evidence="2" id="KW-0812">Transmembrane</keyword>
<protein>
    <submittedName>
        <fullName evidence="4">Threonine/homoserine efflux transporter RhtA</fullName>
    </submittedName>
</protein>
<feature type="transmembrane region" description="Helical" evidence="2">
    <location>
        <begin position="163"/>
        <end position="181"/>
    </location>
</feature>
<evidence type="ECO:0000313" key="5">
    <source>
        <dbReference type="Proteomes" id="UP000183995"/>
    </source>
</evidence>
<dbReference type="EMBL" id="FQXV01000006">
    <property type="protein sequence ID" value="SHI01435.1"/>
    <property type="molecule type" value="Genomic_DNA"/>
</dbReference>
<gene>
    <name evidence="4" type="ORF">SAMN02745823_01906</name>
</gene>
<feature type="transmembrane region" description="Helical" evidence="2">
    <location>
        <begin position="132"/>
        <end position="151"/>
    </location>
</feature>
<dbReference type="SUPFAM" id="SSF103481">
    <property type="entry name" value="Multidrug resistance efflux transporter EmrE"/>
    <property type="match status" value="2"/>
</dbReference>
<feature type="domain" description="EamA" evidence="3">
    <location>
        <begin position="132"/>
        <end position="258"/>
    </location>
</feature>
<dbReference type="STRING" id="1123282.SAMN02745823_01906"/>
<dbReference type="PANTHER" id="PTHR22911:SF79">
    <property type="entry name" value="MOBA-LIKE NTP TRANSFERASE DOMAIN-CONTAINING PROTEIN"/>
    <property type="match status" value="1"/>
</dbReference>
<dbReference type="Pfam" id="PF00892">
    <property type="entry name" value="EamA"/>
    <property type="match status" value="2"/>
</dbReference>
<feature type="transmembrane region" description="Helical" evidence="2">
    <location>
        <begin position="220"/>
        <end position="238"/>
    </location>
</feature>
<keyword evidence="2" id="KW-0472">Membrane</keyword>
<dbReference type="GO" id="GO:0016020">
    <property type="term" value="C:membrane"/>
    <property type="evidence" value="ECO:0007669"/>
    <property type="project" value="InterPro"/>
</dbReference>
<dbReference type="PANTHER" id="PTHR22911">
    <property type="entry name" value="ACYL-MALONYL CONDENSING ENZYME-RELATED"/>
    <property type="match status" value="1"/>
</dbReference>
<dbReference type="InterPro" id="IPR000620">
    <property type="entry name" value="EamA_dom"/>
</dbReference>
<feature type="domain" description="EamA" evidence="3">
    <location>
        <begin position="2"/>
        <end position="122"/>
    </location>
</feature>
<dbReference type="Proteomes" id="UP000183995">
    <property type="component" value="Unassembled WGS sequence"/>
</dbReference>
<dbReference type="AlphaFoldDB" id="A0A1M5XNL0"/>
<keyword evidence="2" id="KW-1133">Transmembrane helix</keyword>
<name>A0A1M5XNL0_9FIRM</name>
<feature type="transmembrane region" description="Helical" evidence="2">
    <location>
        <begin position="187"/>
        <end position="208"/>
    </location>
</feature>
<evidence type="ECO:0000256" key="2">
    <source>
        <dbReference type="SAM" id="Phobius"/>
    </source>
</evidence>
<organism evidence="4 5">
    <name type="scientific">Sporobacter termitidis DSM 10068</name>
    <dbReference type="NCBI Taxonomy" id="1123282"/>
    <lineage>
        <taxon>Bacteria</taxon>
        <taxon>Bacillati</taxon>
        <taxon>Bacillota</taxon>
        <taxon>Clostridia</taxon>
        <taxon>Eubacteriales</taxon>
        <taxon>Oscillospiraceae</taxon>
        <taxon>Sporobacter</taxon>
    </lineage>
</organism>
<feature type="transmembrane region" description="Helical" evidence="2">
    <location>
        <begin position="20"/>
        <end position="43"/>
    </location>
</feature>
<sequence length="276" mass="29097">MLVCAALWSTGGILIKLIDWNPFVIAGVRSLLAAATIGIYMAVTRQKVIFSKNTVISMFFLAATFICFVTANKFTTAANAIVLEFTSPIFIVLFSALLFRQKFKASELAIVLLTFAGITLFFITGLQGGQLFGNILGILAGVFVAGMYITVGQATDGEKMSGILLGQLLTALIGLPFAFFTQGTVSVTTVSAVVVLGVLQIGIPYIFLGLAVRYCPPLPCCLIGAVEPLLNPVWVLLFNGERPGPFALVGGVIIIAAVTAQCVLQAKAPARESAPA</sequence>
<feature type="transmembrane region" description="Helical" evidence="2">
    <location>
        <begin position="55"/>
        <end position="71"/>
    </location>
</feature>
<dbReference type="InterPro" id="IPR037185">
    <property type="entry name" value="EmrE-like"/>
</dbReference>
<evidence type="ECO:0000313" key="4">
    <source>
        <dbReference type="EMBL" id="SHI01435.1"/>
    </source>
</evidence>
<accession>A0A1M5XNL0</accession>
<feature type="transmembrane region" description="Helical" evidence="2">
    <location>
        <begin position="108"/>
        <end position="126"/>
    </location>
</feature>
<feature type="transmembrane region" description="Helical" evidence="2">
    <location>
        <begin position="77"/>
        <end position="99"/>
    </location>
</feature>
<keyword evidence="5" id="KW-1185">Reference proteome</keyword>
<comment type="similarity">
    <text evidence="1">Belongs to the EamA transporter family.</text>
</comment>
<proteinExistence type="inferred from homology"/>
<feature type="transmembrane region" description="Helical" evidence="2">
    <location>
        <begin position="244"/>
        <end position="264"/>
    </location>
</feature>